<evidence type="ECO:0000313" key="4">
    <source>
        <dbReference type="Proteomes" id="UP000750522"/>
    </source>
</evidence>
<dbReference type="SUPFAM" id="SSF55729">
    <property type="entry name" value="Acyl-CoA N-acyltransferases (Nat)"/>
    <property type="match status" value="1"/>
</dbReference>
<dbReference type="Proteomes" id="UP000750522">
    <property type="component" value="Unassembled WGS sequence"/>
</dbReference>
<feature type="compositionally biased region" description="Polar residues" evidence="1">
    <location>
        <begin position="1"/>
        <end position="16"/>
    </location>
</feature>
<protein>
    <recommendedName>
        <fullName evidence="5">N-acetyltransferase domain-containing protein</fullName>
    </recommendedName>
</protein>
<reference evidence="3" key="2">
    <citation type="submission" date="2020-01" db="EMBL/GenBank/DDBJ databases">
        <authorList>
            <person name="Perkins V."/>
            <person name="Lessard M.-H."/>
            <person name="Dugat-Bony E."/>
            <person name="Frenette M."/>
            <person name="Labrie S."/>
        </authorList>
    </citation>
    <scope>NUCLEOTIDE SEQUENCE</scope>
    <source>
        <strain evidence="3">LMA-70</strain>
    </source>
</reference>
<comment type="caution">
    <text evidence="3">The sequence shown here is derived from an EMBL/GenBank/DDBJ whole genome shotgun (WGS) entry which is preliminary data.</text>
</comment>
<reference evidence="3" key="1">
    <citation type="journal article" date="2020" name="Front. Microbiol.">
        <title>Phenotypic and Genetic Characterization of the Cheese Ripening Yeast Geotrichum candidum.</title>
        <authorList>
            <person name="Perkins V."/>
            <person name="Vignola S."/>
            <person name="Lessard M.H."/>
            <person name="Plante P.L."/>
            <person name="Corbeil J."/>
            <person name="Dugat-Bony E."/>
            <person name="Frenette M."/>
            <person name="Labrie S."/>
        </authorList>
    </citation>
    <scope>NUCLEOTIDE SEQUENCE</scope>
    <source>
        <strain evidence="3">LMA-70</strain>
    </source>
</reference>
<evidence type="ECO:0000256" key="1">
    <source>
        <dbReference type="SAM" id="MobiDB-lite"/>
    </source>
</evidence>
<feature type="region of interest" description="Disordered" evidence="1">
    <location>
        <begin position="1"/>
        <end position="23"/>
    </location>
</feature>
<feature type="region of interest" description="Disordered" evidence="1">
    <location>
        <begin position="132"/>
        <end position="152"/>
    </location>
</feature>
<organism evidence="3 4">
    <name type="scientific">Geotrichum candidum</name>
    <name type="common">Oospora lactis</name>
    <name type="synonym">Dipodascus geotrichum</name>
    <dbReference type="NCBI Taxonomy" id="1173061"/>
    <lineage>
        <taxon>Eukaryota</taxon>
        <taxon>Fungi</taxon>
        <taxon>Dikarya</taxon>
        <taxon>Ascomycota</taxon>
        <taxon>Saccharomycotina</taxon>
        <taxon>Dipodascomycetes</taxon>
        <taxon>Dipodascales</taxon>
        <taxon>Dipodascaceae</taxon>
        <taxon>Geotrichum</taxon>
    </lineage>
</organism>
<keyword evidence="2" id="KW-0812">Transmembrane</keyword>
<name>A0A9P5KX83_GEOCN</name>
<sequence length="286" mass="30996">MSEKPSNPATAPSKSNDPAPKTLRLVPASDLTPSEHIQGFKLISDAQAQMQNLLNNQVLFHPITVATYLAAVAAASHHFWGDYGRLLVALSGISIAWLSMVGRLNEAEVSKAEHMEIEEYFDKEVLTTALGKSKSSGSSEEDAKKGKKNQDKKVVVTAADAPGGKFYTFAYVYDKLVVSIISARVQPSSDAGKREVKLLGWSTLKRYRNTGLGGDLLTLVLKTIREEAAPKNASETVVVTAETVSGHAAAEKLLRNAGFVLMRTTKLPGLRGSLYGIERREWTLAI</sequence>
<gene>
    <name evidence="3" type="ORF">DV451_000686</name>
</gene>
<evidence type="ECO:0000256" key="2">
    <source>
        <dbReference type="SAM" id="Phobius"/>
    </source>
</evidence>
<keyword evidence="2" id="KW-0472">Membrane</keyword>
<dbReference type="InterPro" id="IPR016181">
    <property type="entry name" value="Acyl_CoA_acyltransferase"/>
</dbReference>
<accession>A0A9P5KX83</accession>
<feature type="transmembrane region" description="Helical" evidence="2">
    <location>
        <begin position="58"/>
        <end position="80"/>
    </location>
</feature>
<evidence type="ECO:0000313" key="3">
    <source>
        <dbReference type="EMBL" id="KAF5104451.1"/>
    </source>
</evidence>
<keyword evidence="2" id="KW-1133">Transmembrane helix</keyword>
<proteinExistence type="predicted"/>
<evidence type="ECO:0008006" key="5">
    <source>
        <dbReference type="Google" id="ProtNLM"/>
    </source>
</evidence>
<dbReference type="Gene3D" id="3.40.630.30">
    <property type="match status" value="1"/>
</dbReference>
<dbReference type="AlphaFoldDB" id="A0A9P5KX83"/>
<dbReference type="EMBL" id="QQZK01000008">
    <property type="protein sequence ID" value="KAF5104451.1"/>
    <property type="molecule type" value="Genomic_DNA"/>
</dbReference>
<feature type="compositionally biased region" description="Basic and acidic residues" evidence="1">
    <location>
        <begin position="141"/>
        <end position="152"/>
    </location>
</feature>